<feature type="coiled-coil region" evidence="1">
    <location>
        <begin position="77"/>
        <end position="111"/>
    </location>
</feature>
<name>A0A9N9PPF5_9HELO</name>
<dbReference type="AlphaFoldDB" id="A0A9N9PPF5"/>
<dbReference type="Proteomes" id="UP000696280">
    <property type="component" value="Unassembled WGS sequence"/>
</dbReference>
<evidence type="ECO:0000313" key="4">
    <source>
        <dbReference type="Proteomes" id="UP000696280"/>
    </source>
</evidence>
<accession>A0A9N9PPF5</accession>
<feature type="region of interest" description="Disordered" evidence="2">
    <location>
        <begin position="1"/>
        <end position="43"/>
    </location>
</feature>
<comment type="caution">
    <text evidence="3">The sequence shown here is derived from an EMBL/GenBank/DDBJ whole genome shotgun (WGS) entry which is preliminary data.</text>
</comment>
<reference evidence="3" key="1">
    <citation type="submission" date="2021-07" db="EMBL/GenBank/DDBJ databases">
        <authorList>
            <person name="Durling M."/>
        </authorList>
    </citation>
    <scope>NUCLEOTIDE SEQUENCE</scope>
</reference>
<evidence type="ECO:0000313" key="3">
    <source>
        <dbReference type="EMBL" id="CAG8950990.1"/>
    </source>
</evidence>
<dbReference type="EMBL" id="CAJVRL010000039">
    <property type="protein sequence ID" value="CAG8950990.1"/>
    <property type="molecule type" value="Genomic_DNA"/>
</dbReference>
<organism evidence="3 4">
    <name type="scientific">Hymenoscyphus fraxineus</name>
    <dbReference type="NCBI Taxonomy" id="746836"/>
    <lineage>
        <taxon>Eukaryota</taxon>
        <taxon>Fungi</taxon>
        <taxon>Dikarya</taxon>
        <taxon>Ascomycota</taxon>
        <taxon>Pezizomycotina</taxon>
        <taxon>Leotiomycetes</taxon>
        <taxon>Helotiales</taxon>
        <taxon>Helotiaceae</taxon>
        <taxon>Hymenoscyphus</taxon>
    </lineage>
</organism>
<evidence type="ECO:0000256" key="2">
    <source>
        <dbReference type="SAM" id="MobiDB-lite"/>
    </source>
</evidence>
<protein>
    <submittedName>
        <fullName evidence="3">Uncharacterized protein</fullName>
    </submittedName>
</protein>
<gene>
    <name evidence="3" type="ORF">HYFRA_00006387</name>
</gene>
<keyword evidence="4" id="KW-1185">Reference proteome</keyword>
<feature type="compositionally biased region" description="Polar residues" evidence="2">
    <location>
        <begin position="11"/>
        <end position="32"/>
    </location>
</feature>
<keyword evidence="1" id="KW-0175">Coiled coil</keyword>
<sequence length="117" mass="12868">MVNADAGLDGSETNPQISPSAQPELDSTSPDLSPSERLKRCKRNRVDATRAHLAVTYDTPLSDLDDGTKYELNLCKHKRKSEHLDNLRARINGLEELIGHLESEVEGELRESCGVAA</sequence>
<evidence type="ECO:0000256" key="1">
    <source>
        <dbReference type="SAM" id="Coils"/>
    </source>
</evidence>
<proteinExistence type="predicted"/>
<feature type="compositionally biased region" description="Basic and acidic residues" evidence="2">
    <location>
        <begin position="34"/>
        <end position="43"/>
    </location>
</feature>